<dbReference type="PANTHER" id="PTHR37834:SF2">
    <property type="entry name" value="ESTERASE, SGNH HYDROLASE-TYPE"/>
    <property type="match status" value="1"/>
</dbReference>
<organism evidence="3 4">
    <name type="scientific">Mucilaginibacter ginsenosidivorax</name>
    <dbReference type="NCBI Taxonomy" id="862126"/>
    <lineage>
        <taxon>Bacteria</taxon>
        <taxon>Pseudomonadati</taxon>
        <taxon>Bacteroidota</taxon>
        <taxon>Sphingobacteriia</taxon>
        <taxon>Sphingobacteriales</taxon>
        <taxon>Sphingobacteriaceae</taxon>
        <taxon>Mucilaginibacter</taxon>
    </lineage>
</organism>
<evidence type="ECO:0000313" key="4">
    <source>
        <dbReference type="Proteomes" id="UP000321362"/>
    </source>
</evidence>
<proteinExistence type="predicted"/>
<dbReference type="GO" id="GO:0052689">
    <property type="term" value="F:carboxylic ester hydrolase activity"/>
    <property type="evidence" value="ECO:0007669"/>
    <property type="project" value="InterPro"/>
</dbReference>
<dbReference type="InterPro" id="IPR036514">
    <property type="entry name" value="SGNH_hydro_sf"/>
</dbReference>
<gene>
    <name evidence="3" type="ORF">FSB76_13805</name>
</gene>
<dbReference type="SUPFAM" id="SSF52266">
    <property type="entry name" value="SGNH hydrolase"/>
    <property type="match status" value="1"/>
</dbReference>
<dbReference type="InterPro" id="IPR052762">
    <property type="entry name" value="PCW_deacetylase/CE"/>
</dbReference>
<dbReference type="Proteomes" id="UP000321362">
    <property type="component" value="Chromosome"/>
</dbReference>
<reference evidence="3 4" key="1">
    <citation type="journal article" date="2013" name="J. Microbiol.">
        <title>Mucilaginibacter ginsenosidivorax sp. nov., with ginsenoside converting activity isolated from sediment.</title>
        <authorList>
            <person name="Kim J.K."/>
            <person name="Choi T.E."/>
            <person name="Liu Q.M."/>
            <person name="Park H.Y."/>
            <person name="Yi T.H."/>
            <person name="Yoon M.H."/>
            <person name="Kim S.C."/>
            <person name="Im W.T."/>
        </authorList>
    </citation>
    <scope>NUCLEOTIDE SEQUENCE [LARGE SCALE GENOMIC DNA]</scope>
    <source>
        <strain evidence="3 4">KHI28</strain>
    </source>
</reference>
<keyword evidence="4" id="KW-1185">Reference proteome</keyword>
<name>A0A5B8W272_9SPHI</name>
<feature type="domain" description="Carbohydrate esterase 2 N-terminal" evidence="2">
    <location>
        <begin position="35"/>
        <end position="134"/>
    </location>
</feature>
<protein>
    <submittedName>
        <fullName evidence="3">GDSL family lipase</fullName>
    </submittedName>
</protein>
<dbReference type="InterPro" id="IPR040794">
    <property type="entry name" value="CE2_N"/>
</dbReference>
<evidence type="ECO:0000259" key="2">
    <source>
        <dbReference type="Pfam" id="PF17996"/>
    </source>
</evidence>
<dbReference type="AlphaFoldDB" id="A0A5B8W272"/>
<dbReference type="Pfam" id="PF13472">
    <property type="entry name" value="Lipase_GDSL_2"/>
    <property type="match status" value="1"/>
</dbReference>
<dbReference type="RefSeq" id="WP_147054238.1">
    <property type="nucleotide sequence ID" value="NZ_CP042437.1"/>
</dbReference>
<accession>A0A5B8W272</accession>
<evidence type="ECO:0000313" key="3">
    <source>
        <dbReference type="EMBL" id="QEC76966.1"/>
    </source>
</evidence>
<dbReference type="InterPro" id="IPR013830">
    <property type="entry name" value="SGNH_hydro"/>
</dbReference>
<feature type="domain" description="SGNH hydrolase-type esterase" evidence="1">
    <location>
        <begin position="149"/>
        <end position="288"/>
    </location>
</feature>
<dbReference type="PANTHER" id="PTHR37834">
    <property type="entry name" value="GDSL-LIKE LIPASE/ACYLHYDROLASE DOMAIN PROTEIN (AFU_ORTHOLOGUE AFUA_2G00620)"/>
    <property type="match status" value="1"/>
</dbReference>
<dbReference type="EMBL" id="CP042437">
    <property type="protein sequence ID" value="QEC76966.1"/>
    <property type="molecule type" value="Genomic_DNA"/>
</dbReference>
<dbReference type="InterPro" id="IPR037461">
    <property type="entry name" value="CtCE2-like_dom"/>
</dbReference>
<dbReference type="Gene3D" id="3.40.50.1110">
    <property type="entry name" value="SGNH hydrolase"/>
    <property type="match status" value="1"/>
</dbReference>
<dbReference type="Pfam" id="PF17996">
    <property type="entry name" value="CE2_N"/>
    <property type="match status" value="1"/>
</dbReference>
<dbReference type="OrthoDB" id="9801375at2"/>
<dbReference type="Gene3D" id="2.60.120.260">
    <property type="entry name" value="Galactose-binding domain-like"/>
    <property type="match status" value="1"/>
</dbReference>
<sequence length="364" mass="39912">MKIRLAIAFVILATGKSYGYKKSTDTIFAAQLKPIGRTIINKQHQLELITSAAHFGFSFKGTACAVYATIAAAGQHNYLQYELDGVYQKRIRIDGGVTAPLIIKADGPGKHIVWIYKATEAHTGAIIISKIAAPGIKSMAIPKLPLIEFIGNSITCGAAADDSEIPCGTGDYHDHHNAYMAYGPRVSRALNANFVLASVSGIGIYRTWNRNGPSMPQVYEHADFQVNNQQKWDFNTYSPKIVSIALGTNDMSKGDGSPRAAFDTLQFVADYVKFVQLVKSKYPKSQIALLSSPMIRDTSNTILQHCLISIKKQIDIIYPRDKPVATFFFKAMDAHGCSGHPSVVDHEILAEELKPFFEGLLKAN</sequence>
<evidence type="ECO:0000259" key="1">
    <source>
        <dbReference type="Pfam" id="PF13472"/>
    </source>
</evidence>
<dbReference type="CDD" id="cd01831">
    <property type="entry name" value="Endoglucanase_E_like"/>
    <property type="match status" value="1"/>
</dbReference>
<dbReference type="KEGG" id="mgk:FSB76_13805"/>